<evidence type="ECO:0000256" key="1">
    <source>
        <dbReference type="SAM" id="MobiDB-lite"/>
    </source>
</evidence>
<dbReference type="SUPFAM" id="SSF53474">
    <property type="entry name" value="alpha/beta-Hydrolases"/>
    <property type="match status" value="1"/>
</dbReference>
<protein>
    <submittedName>
        <fullName evidence="4">Alpha/beta hydrolase</fullName>
    </submittedName>
</protein>
<gene>
    <name evidence="4" type="ORF">JL102_09240</name>
</gene>
<keyword evidence="4" id="KW-0378">Hydrolase</keyword>
<feature type="chain" id="PRO_5037887342" evidence="2">
    <location>
        <begin position="24"/>
        <end position="294"/>
    </location>
</feature>
<dbReference type="InterPro" id="IPR000073">
    <property type="entry name" value="AB_hydrolase_1"/>
</dbReference>
<dbReference type="AlphaFoldDB" id="A0A937F998"/>
<keyword evidence="2" id="KW-0732">Signal</keyword>
<dbReference type="PROSITE" id="PS51257">
    <property type="entry name" value="PROKAR_LIPOPROTEIN"/>
    <property type="match status" value="1"/>
</dbReference>
<feature type="domain" description="AB hydrolase-1" evidence="3">
    <location>
        <begin position="56"/>
        <end position="286"/>
    </location>
</feature>
<dbReference type="RefSeq" id="WP_202244100.1">
    <property type="nucleotide sequence ID" value="NZ_JAESIY010000004.1"/>
</dbReference>
<comment type="caution">
    <text evidence="4">The sequence shown here is derived from an EMBL/GenBank/DDBJ whole genome shotgun (WGS) entry which is preliminary data.</text>
</comment>
<reference evidence="4" key="1">
    <citation type="submission" date="2021-01" db="EMBL/GenBank/DDBJ databases">
        <title>Fulvivirga kasyanovii gen. nov., sp nov., a novel member of the phylum Bacteroidetes isolated from seawater in a mussel farm.</title>
        <authorList>
            <person name="Zhao L.-H."/>
            <person name="Wang Z.-J."/>
        </authorList>
    </citation>
    <scope>NUCLEOTIDE SEQUENCE</scope>
    <source>
        <strain evidence="4">2943</strain>
    </source>
</reference>
<name>A0A937F998_9BACT</name>
<dbReference type="PANTHER" id="PTHR37017">
    <property type="entry name" value="AB HYDROLASE-1 DOMAIN-CONTAINING PROTEIN-RELATED"/>
    <property type="match status" value="1"/>
</dbReference>
<evidence type="ECO:0000259" key="3">
    <source>
        <dbReference type="Pfam" id="PF12697"/>
    </source>
</evidence>
<dbReference type="Gene3D" id="3.40.50.1820">
    <property type="entry name" value="alpha/beta hydrolase"/>
    <property type="match status" value="1"/>
</dbReference>
<sequence>MRNLKFSILALFALIFFSCEDNSTETYQPNLSQNTPSSSIQESSETNAKKKGNKKFLLVHGAWHPEGSWNKMVVGLEKFGNEVYTVQLPGLGTDRTPINEVTLATHVNAVTAKMQEIGSGITLVGHSYGGVVISQAAENLSSYVDQVVYVSAFMLLDGQSLFDIAATDVNSVVTQNIVITGDSVFIPENAYENAFYNYGQNSNNKNITEDIYFIKTLLVPQPLATFTTPVSLSSAYNSLDKVYISCTDDRAITPQAQQNMYSNYPDVDVYTIQNADHSPFISRPNQLLNILKGL</sequence>
<organism evidence="4 5">
    <name type="scientific">Fulvivirga sediminis</name>
    <dbReference type="NCBI Taxonomy" id="2803949"/>
    <lineage>
        <taxon>Bacteria</taxon>
        <taxon>Pseudomonadati</taxon>
        <taxon>Bacteroidota</taxon>
        <taxon>Cytophagia</taxon>
        <taxon>Cytophagales</taxon>
        <taxon>Fulvivirgaceae</taxon>
        <taxon>Fulvivirga</taxon>
    </lineage>
</organism>
<dbReference type="InterPro" id="IPR029058">
    <property type="entry name" value="AB_hydrolase_fold"/>
</dbReference>
<dbReference type="InterPro" id="IPR052897">
    <property type="entry name" value="Sec-Metab_Biosynth_Hydrolase"/>
</dbReference>
<evidence type="ECO:0000313" key="4">
    <source>
        <dbReference type="EMBL" id="MBL3656313.1"/>
    </source>
</evidence>
<keyword evidence="5" id="KW-1185">Reference proteome</keyword>
<feature type="signal peptide" evidence="2">
    <location>
        <begin position="1"/>
        <end position="23"/>
    </location>
</feature>
<dbReference type="GO" id="GO:0016787">
    <property type="term" value="F:hydrolase activity"/>
    <property type="evidence" value="ECO:0007669"/>
    <property type="project" value="UniProtKB-KW"/>
</dbReference>
<dbReference type="Pfam" id="PF12697">
    <property type="entry name" value="Abhydrolase_6"/>
    <property type="match status" value="1"/>
</dbReference>
<evidence type="ECO:0000256" key="2">
    <source>
        <dbReference type="SAM" id="SignalP"/>
    </source>
</evidence>
<accession>A0A937F998</accession>
<evidence type="ECO:0000313" key="5">
    <source>
        <dbReference type="Proteomes" id="UP000659388"/>
    </source>
</evidence>
<dbReference type="Proteomes" id="UP000659388">
    <property type="component" value="Unassembled WGS sequence"/>
</dbReference>
<proteinExistence type="predicted"/>
<feature type="region of interest" description="Disordered" evidence="1">
    <location>
        <begin position="27"/>
        <end position="46"/>
    </location>
</feature>
<dbReference type="PANTHER" id="PTHR37017:SF11">
    <property type="entry name" value="ESTERASE_LIPASE_THIOESTERASE DOMAIN-CONTAINING PROTEIN"/>
    <property type="match status" value="1"/>
</dbReference>
<dbReference type="EMBL" id="JAESIY010000004">
    <property type="protein sequence ID" value="MBL3656313.1"/>
    <property type="molecule type" value="Genomic_DNA"/>
</dbReference>